<feature type="region of interest" description="Disordered" evidence="1">
    <location>
        <begin position="174"/>
        <end position="230"/>
    </location>
</feature>
<organism evidence="2 3">
    <name type="scientific">Panagrellus redivivus</name>
    <name type="common">Microworm</name>
    <dbReference type="NCBI Taxonomy" id="6233"/>
    <lineage>
        <taxon>Eukaryota</taxon>
        <taxon>Metazoa</taxon>
        <taxon>Ecdysozoa</taxon>
        <taxon>Nematoda</taxon>
        <taxon>Chromadorea</taxon>
        <taxon>Rhabditida</taxon>
        <taxon>Tylenchina</taxon>
        <taxon>Panagrolaimomorpha</taxon>
        <taxon>Panagrolaimoidea</taxon>
        <taxon>Panagrolaimidae</taxon>
        <taxon>Panagrellus</taxon>
    </lineage>
</organism>
<evidence type="ECO:0000313" key="3">
    <source>
        <dbReference type="WBParaSite" id="Pan_g22341.t1"/>
    </source>
</evidence>
<feature type="compositionally biased region" description="Basic residues" evidence="1">
    <location>
        <begin position="210"/>
        <end position="230"/>
    </location>
</feature>
<proteinExistence type="predicted"/>
<evidence type="ECO:0000256" key="1">
    <source>
        <dbReference type="SAM" id="MobiDB-lite"/>
    </source>
</evidence>
<dbReference type="WBParaSite" id="Pan_g22341.t1">
    <property type="protein sequence ID" value="Pan_g22341.t1"/>
    <property type="gene ID" value="Pan_g22341"/>
</dbReference>
<name>A0A7E4VLS8_PANRE</name>
<keyword evidence="2" id="KW-1185">Reference proteome</keyword>
<reference evidence="2" key="1">
    <citation type="journal article" date="2013" name="Genetics">
        <title>The draft genome and transcriptome of Panagrellus redivivus are shaped by the harsh demands of a free-living lifestyle.</title>
        <authorList>
            <person name="Srinivasan J."/>
            <person name="Dillman A.R."/>
            <person name="Macchietto M.G."/>
            <person name="Heikkinen L."/>
            <person name="Lakso M."/>
            <person name="Fracchia K.M."/>
            <person name="Antoshechkin I."/>
            <person name="Mortazavi A."/>
            <person name="Wong G."/>
            <person name="Sternberg P.W."/>
        </authorList>
    </citation>
    <scope>NUCLEOTIDE SEQUENCE [LARGE SCALE GENOMIC DNA]</scope>
    <source>
        <strain evidence="2">MT8872</strain>
    </source>
</reference>
<accession>A0A7E4VLS8</accession>
<evidence type="ECO:0000313" key="2">
    <source>
        <dbReference type="Proteomes" id="UP000492821"/>
    </source>
</evidence>
<reference evidence="3" key="2">
    <citation type="submission" date="2020-10" db="UniProtKB">
        <authorList>
            <consortium name="WormBaseParasite"/>
        </authorList>
    </citation>
    <scope>IDENTIFICATION</scope>
</reference>
<feature type="compositionally biased region" description="Acidic residues" evidence="1">
    <location>
        <begin position="175"/>
        <end position="192"/>
    </location>
</feature>
<dbReference type="Proteomes" id="UP000492821">
    <property type="component" value="Unassembled WGS sequence"/>
</dbReference>
<protein>
    <submittedName>
        <fullName evidence="3">Galectin</fullName>
    </submittedName>
</protein>
<dbReference type="AlphaFoldDB" id="A0A7E4VLS8"/>
<sequence>MKVTIIKATSCKKLCSVTSLNMIKALSLVTVLVSTVVALKPLRGNLNQPYEVSFQPKKGESLIFEGSIRNDSKIILTIHSSDKDFIKTIVRIPYDAITFTQVQNDVDLRYPHHLINLPSNGRVKVKLTFNKNFVLLHFGNTYIGAVNYPEGYSYNTYKYVHLNGFKVLERADVENGGDDDDVDDYGDDEDLEGSSSPAFEFSTEEPTTTTRKRRTRKGKKSGHKKTRRSS</sequence>